<comment type="caution">
    <text evidence="13">The sequence shown here is derived from an EMBL/GenBank/DDBJ whole genome shotgun (WGS) entry which is preliminary data.</text>
</comment>
<dbReference type="CDD" id="cd06850">
    <property type="entry name" value="biotinyl_domain"/>
    <property type="match status" value="1"/>
</dbReference>
<keyword evidence="6" id="KW-0809">Transit peptide</keyword>
<evidence type="ECO:0000256" key="8">
    <source>
        <dbReference type="ARBA" id="ARBA00023267"/>
    </source>
</evidence>
<dbReference type="InterPro" id="IPR005481">
    <property type="entry name" value="BC-like_N"/>
</dbReference>
<dbReference type="Gene3D" id="3.30.1490.20">
    <property type="entry name" value="ATP-grasp fold, A domain"/>
    <property type="match status" value="1"/>
</dbReference>
<dbReference type="FunFam" id="3.30.1490.20:FF:000003">
    <property type="entry name" value="acetyl-CoA carboxylase isoform X1"/>
    <property type="match status" value="1"/>
</dbReference>
<dbReference type="InterPro" id="IPR011764">
    <property type="entry name" value="Biotin_carboxylation_dom"/>
</dbReference>
<proteinExistence type="predicted"/>
<sequence length="729" mass="81653">MSTRYLSYIYTKTNNLTYTFRNNVIYNVRSLNSNVPFTIYNGRFFSSKGHKPLFDKILIANRGEIACRVMRTAKKLGVKTVAVYSEADRNALHVKMADEAYLIGPASSAESYLNMNKIISVAKMSNSQAIHPGYGFLSENPNFAELLAKEEIIFIGPPASAIKSMGSKSESKDIMISANVPVVPGYHGTNQSPQFLKQKASEIGYPVLIKAIKGGGGKGMRIVNDPSEFDIQLESSKREATKSFGDDQVLIEKYLLTPRHVEVQVFADTQGNVVHLFERDCSVQRRHQKILEEAPAPGLSDDIRMELGAKAVAAAKAVNYVGAGTVEFIMDNVDKKFYFMEMNTRLQVEHPVTEMVTSTDLVQWQLEIASGNPLPATQEDLKLDGHAFEARIYAENPANNFLPDTGPLLHLHTPSPSSNVRIETGFEQGDEVNVHYDPMIAKLVVKGQNRTEALRILRRALNEYEVVGLNTNIEFLKSVVSHDAFIAGEVETGFIEKYNEELFKSKESPPHVIVQASLSLMLSELQKNTKETINSFDPFSPWTSLPFVRLNTNHVQTVRFYDHNEEEINVEIKFNNDNSFDITIIRGGLNPIVFKRVLGSWNETEQQIIVEIENHRVKSHVILEKNSKVVVFDNEGKRILKIPEPSYLQAKLADIAGSIRTPMPCKISQVFVKQGQIVETGAPLIVLEAMKMEHLIKSPTTGIVEKIFYNVGDFVEENKNLVKIVVENS</sequence>
<keyword evidence="15" id="KW-1185">Reference proteome</keyword>
<dbReference type="InterPro" id="IPR050856">
    <property type="entry name" value="Biotin_carboxylase_complex"/>
</dbReference>
<name>A0A2Z6RV79_9GLOM</name>
<dbReference type="GO" id="GO:0005524">
    <property type="term" value="F:ATP binding"/>
    <property type="evidence" value="ECO:0007669"/>
    <property type="project" value="UniProtKB-UniRule"/>
</dbReference>
<dbReference type="InterPro" id="IPR000089">
    <property type="entry name" value="Biotin_lipoyl"/>
</dbReference>
<dbReference type="EMBL" id="BLAL01000239">
    <property type="protein sequence ID" value="GES94901.1"/>
    <property type="molecule type" value="Genomic_DNA"/>
</dbReference>
<dbReference type="Gene3D" id="3.40.50.20">
    <property type="match status" value="1"/>
</dbReference>
<evidence type="ECO:0000256" key="1">
    <source>
        <dbReference type="ARBA" id="ARBA00001953"/>
    </source>
</evidence>
<dbReference type="NCBIfam" id="NF006367">
    <property type="entry name" value="PRK08591.1"/>
    <property type="match status" value="1"/>
</dbReference>
<evidence type="ECO:0000256" key="9">
    <source>
        <dbReference type="PROSITE-ProRule" id="PRU00409"/>
    </source>
</evidence>
<keyword evidence="8" id="KW-0092">Biotin</keyword>
<comment type="cofactor">
    <cofactor evidence="1">
        <name>biotin</name>
        <dbReference type="ChEBI" id="CHEBI:57586"/>
    </cofactor>
</comment>
<accession>A0A2Z6RV79</accession>
<dbReference type="Pfam" id="PF00364">
    <property type="entry name" value="Biotin_lipoyl"/>
    <property type="match status" value="1"/>
</dbReference>
<dbReference type="FunFam" id="3.40.50.20:FF:000010">
    <property type="entry name" value="Propionyl-CoA carboxylase subunit alpha"/>
    <property type="match status" value="1"/>
</dbReference>
<dbReference type="InterPro" id="IPR011054">
    <property type="entry name" value="Rudment_hybrid_motif"/>
</dbReference>
<dbReference type="GO" id="GO:0004485">
    <property type="term" value="F:methylcrotonoyl-CoA carboxylase activity"/>
    <property type="evidence" value="ECO:0007669"/>
    <property type="project" value="TreeGrafter"/>
</dbReference>
<dbReference type="Pfam" id="PF02786">
    <property type="entry name" value="CPSase_L_D2"/>
    <property type="match status" value="1"/>
</dbReference>
<dbReference type="PANTHER" id="PTHR18866">
    <property type="entry name" value="CARBOXYLASE:PYRUVATE/ACETYL-COA/PROPIONYL-COA CARBOXYLASE"/>
    <property type="match status" value="1"/>
</dbReference>
<dbReference type="OrthoDB" id="196847at2759"/>
<feature type="domain" description="ATP-grasp" evidence="11">
    <location>
        <begin position="172"/>
        <end position="370"/>
    </location>
</feature>
<organism evidence="13 15">
    <name type="scientific">Rhizophagus clarus</name>
    <dbReference type="NCBI Taxonomy" id="94130"/>
    <lineage>
        <taxon>Eukaryota</taxon>
        <taxon>Fungi</taxon>
        <taxon>Fungi incertae sedis</taxon>
        <taxon>Mucoromycota</taxon>
        <taxon>Glomeromycotina</taxon>
        <taxon>Glomeromycetes</taxon>
        <taxon>Glomerales</taxon>
        <taxon>Glomeraceae</taxon>
        <taxon>Rhizophagus</taxon>
    </lineage>
</organism>
<keyword evidence="5 9" id="KW-0067">ATP-binding</keyword>
<dbReference type="SUPFAM" id="SSF52440">
    <property type="entry name" value="PreATP-grasp domain"/>
    <property type="match status" value="1"/>
</dbReference>
<dbReference type="Pfam" id="PF00289">
    <property type="entry name" value="Biotin_carb_N"/>
    <property type="match status" value="1"/>
</dbReference>
<dbReference type="AlphaFoldDB" id="A0A2Z6RV79"/>
<dbReference type="PROSITE" id="PS50968">
    <property type="entry name" value="BIOTINYL_LIPOYL"/>
    <property type="match status" value="1"/>
</dbReference>
<evidence type="ECO:0000259" key="10">
    <source>
        <dbReference type="PROSITE" id="PS50968"/>
    </source>
</evidence>
<evidence type="ECO:0000256" key="2">
    <source>
        <dbReference type="ARBA" id="ARBA00004305"/>
    </source>
</evidence>
<dbReference type="FunFam" id="2.40.50.100:FF:000003">
    <property type="entry name" value="Acetyl-CoA carboxylase biotin carboxyl carrier protein"/>
    <property type="match status" value="1"/>
</dbReference>
<feature type="domain" description="Biotin carboxylation" evidence="12">
    <location>
        <begin position="53"/>
        <end position="500"/>
    </location>
</feature>
<dbReference type="InterPro" id="IPR005482">
    <property type="entry name" value="Biotin_COase_C"/>
</dbReference>
<dbReference type="PROSITE" id="PS00867">
    <property type="entry name" value="CPSASE_2"/>
    <property type="match status" value="1"/>
</dbReference>
<dbReference type="STRING" id="94130.A0A2Z6RV79"/>
<dbReference type="Gene3D" id="2.40.50.100">
    <property type="match status" value="1"/>
</dbReference>
<reference evidence="13 15" key="1">
    <citation type="submission" date="2017-11" db="EMBL/GenBank/DDBJ databases">
        <title>The genome of Rhizophagus clarus HR1 reveals common genetic basis of auxotrophy among arbuscular mycorrhizal fungi.</title>
        <authorList>
            <person name="Kobayashi Y."/>
        </authorList>
    </citation>
    <scope>NUCLEOTIDE SEQUENCE [LARGE SCALE GENOMIC DNA]</scope>
    <source>
        <strain evidence="13 15">HR1</strain>
    </source>
</reference>
<dbReference type="PANTHER" id="PTHR18866:SF33">
    <property type="entry name" value="METHYLCROTONOYL-COA CARBOXYLASE SUBUNIT ALPHA, MITOCHONDRIAL-RELATED"/>
    <property type="match status" value="1"/>
</dbReference>
<evidence type="ECO:0000256" key="7">
    <source>
        <dbReference type="ARBA" id="ARBA00023128"/>
    </source>
</evidence>
<comment type="subcellular location">
    <subcellularLocation>
        <location evidence="2">Mitochondrion matrix</location>
    </subcellularLocation>
</comment>
<dbReference type="GO" id="GO:0046872">
    <property type="term" value="F:metal ion binding"/>
    <property type="evidence" value="ECO:0007669"/>
    <property type="project" value="InterPro"/>
</dbReference>
<evidence type="ECO:0000259" key="11">
    <source>
        <dbReference type="PROSITE" id="PS50975"/>
    </source>
</evidence>
<dbReference type="SMART" id="SM00878">
    <property type="entry name" value="Biotin_carb_C"/>
    <property type="match status" value="1"/>
</dbReference>
<dbReference type="Gene3D" id="3.30.470.20">
    <property type="entry name" value="ATP-grasp fold, B domain"/>
    <property type="match status" value="1"/>
</dbReference>
<dbReference type="FunFam" id="3.30.470.20:FF:000028">
    <property type="entry name" value="Methylcrotonoyl-CoA carboxylase subunit alpha, mitochondrial"/>
    <property type="match status" value="1"/>
</dbReference>
<dbReference type="SUPFAM" id="SSF51230">
    <property type="entry name" value="Single hybrid motif"/>
    <property type="match status" value="1"/>
</dbReference>
<dbReference type="InterPro" id="IPR013815">
    <property type="entry name" value="ATP_grasp_subdomain_1"/>
</dbReference>
<dbReference type="InterPro" id="IPR005479">
    <property type="entry name" value="CPAse_ATP-bd"/>
</dbReference>
<keyword evidence="7" id="KW-0496">Mitochondrion</keyword>
<evidence type="ECO:0000256" key="3">
    <source>
        <dbReference type="ARBA" id="ARBA00022598"/>
    </source>
</evidence>
<evidence type="ECO:0000256" key="6">
    <source>
        <dbReference type="ARBA" id="ARBA00022946"/>
    </source>
</evidence>
<evidence type="ECO:0000259" key="12">
    <source>
        <dbReference type="PROSITE" id="PS50979"/>
    </source>
</evidence>
<evidence type="ECO:0000256" key="4">
    <source>
        <dbReference type="ARBA" id="ARBA00022741"/>
    </source>
</evidence>
<dbReference type="Gene3D" id="3.30.700.40">
    <property type="match status" value="1"/>
</dbReference>
<evidence type="ECO:0000256" key="5">
    <source>
        <dbReference type="ARBA" id="ARBA00022840"/>
    </source>
</evidence>
<dbReference type="EMBL" id="BEXD01004115">
    <property type="protein sequence ID" value="GBC07028.1"/>
    <property type="molecule type" value="Genomic_DNA"/>
</dbReference>
<dbReference type="Proteomes" id="UP000247702">
    <property type="component" value="Unassembled WGS sequence"/>
</dbReference>
<dbReference type="GO" id="GO:0005759">
    <property type="term" value="C:mitochondrial matrix"/>
    <property type="evidence" value="ECO:0007669"/>
    <property type="project" value="UniProtKB-SubCell"/>
</dbReference>
<dbReference type="InterPro" id="IPR011053">
    <property type="entry name" value="Single_hybrid_motif"/>
</dbReference>
<dbReference type="SUPFAM" id="SSF51246">
    <property type="entry name" value="Rudiment single hybrid motif"/>
    <property type="match status" value="1"/>
</dbReference>
<evidence type="ECO:0000313" key="14">
    <source>
        <dbReference type="EMBL" id="GES94901.1"/>
    </source>
</evidence>
<gene>
    <name evidence="14" type="ORF">RCL2_002159700</name>
    <name evidence="13" type="ORF">RclHR1_00720037</name>
</gene>
<dbReference type="Proteomes" id="UP000615446">
    <property type="component" value="Unassembled WGS sequence"/>
</dbReference>
<dbReference type="Pfam" id="PF02785">
    <property type="entry name" value="Biotin_carb_C"/>
    <property type="match status" value="1"/>
</dbReference>
<dbReference type="PROSITE" id="PS50975">
    <property type="entry name" value="ATP_GRASP"/>
    <property type="match status" value="1"/>
</dbReference>
<dbReference type="SUPFAM" id="SSF56059">
    <property type="entry name" value="Glutathione synthetase ATP-binding domain-like"/>
    <property type="match status" value="1"/>
</dbReference>
<dbReference type="InterPro" id="IPR016185">
    <property type="entry name" value="PreATP-grasp_dom_sf"/>
</dbReference>
<keyword evidence="3" id="KW-0436">Ligase</keyword>
<protein>
    <submittedName>
        <fullName evidence="14">Methylcrotonoyl-CoA carboxylase subunit alpha, mitochondrial-like</fullName>
    </submittedName>
</protein>
<feature type="domain" description="Lipoyl-binding" evidence="10">
    <location>
        <begin position="650"/>
        <end position="725"/>
    </location>
</feature>
<evidence type="ECO:0000313" key="15">
    <source>
        <dbReference type="Proteomes" id="UP000247702"/>
    </source>
</evidence>
<dbReference type="InterPro" id="IPR011761">
    <property type="entry name" value="ATP-grasp"/>
</dbReference>
<reference evidence="14" key="2">
    <citation type="submission" date="2019-10" db="EMBL/GenBank/DDBJ databases">
        <title>Conservation and host-specific expression of non-tandemly repeated heterogenous ribosome RNA gene in arbuscular mycorrhizal fungi.</title>
        <authorList>
            <person name="Maeda T."/>
            <person name="Kobayashi Y."/>
            <person name="Nakagawa T."/>
            <person name="Ezawa T."/>
            <person name="Yamaguchi K."/>
            <person name="Bino T."/>
            <person name="Nishimoto Y."/>
            <person name="Shigenobu S."/>
            <person name="Kawaguchi M."/>
        </authorList>
    </citation>
    <scope>NUCLEOTIDE SEQUENCE</scope>
    <source>
        <strain evidence="14">HR1</strain>
    </source>
</reference>
<dbReference type="PROSITE" id="PS50979">
    <property type="entry name" value="BC"/>
    <property type="match status" value="1"/>
</dbReference>
<keyword evidence="4 9" id="KW-0547">Nucleotide-binding</keyword>
<evidence type="ECO:0000313" key="13">
    <source>
        <dbReference type="EMBL" id="GBC07028.1"/>
    </source>
</evidence>